<feature type="signal peptide" evidence="2">
    <location>
        <begin position="1"/>
        <end position="29"/>
    </location>
</feature>
<protein>
    <submittedName>
        <fullName evidence="3">Uncharacterized protein</fullName>
    </submittedName>
</protein>
<reference evidence="3" key="2">
    <citation type="submission" date="2022-03" db="EMBL/GenBank/DDBJ databases">
        <title>Draft title - Genomic analysis of global carrot germplasm unveils the trajectory of domestication and the origin of high carotenoid orange carrot.</title>
        <authorList>
            <person name="Iorizzo M."/>
            <person name="Ellison S."/>
            <person name="Senalik D."/>
            <person name="Macko-Podgorni A."/>
            <person name="Grzebelus D."/>
            <person name="Bostan H."/>
            <person name="Rolling W."/>
            <person name="Curaba J."/>
            <person name="Simon P."/>
        </authorList>
    </citation>
    <scope>NUCLEOTIDE SEQUENCE</scope>
    <source>
        <tissue evidence="3">Leaf</tissue>
    </source>
</reference>
<organism evidence="3 4">
    <name type="scientific">Daucus carota subsp. sativus</name>
    <name type="common">Carrot</name>
    <dbReference type="NCBI Taxonomy" id="79200"/>
    <lineage>
        <taxon>Eukaryota</taxon>
        <taxon>Viridiplantae</taxon>
        <taxon>Streptophyta</taxon>
        <taxon>Embryophyta</taxon>
        <taxon>Tracheophyta</taxon>
        <taxon>Spermatophyta</taxon>
        <taxon>Magnoliopsida</taxon>
        <taxon>eudicotyledons</taxon>
        <taxon>Gunneridae</taxon>
        <taxon>Pentapetalae</taxon>
        <taxon>asterids</taxon>
        <taxon>campanulids</taxon>
        <taxon>Apiales</taxon>
        <taxon>Apiaceae</taxon>
        <taxon>Apioideae</taxon>
        <taxon>Scandiceae</taxon>
        <taxon>Daucinae</taxon>
        <taxon>Daucus</taxon>
        <taxon>Daucus sect. Daucus</taxon>
    </lineage>
</organism>
<proteinExistence type="predicted"/>
<keyword evidence="1 2" id="KW-0732">Signal</keyword>
<dbReference type="PANTHER" id="PTHR33184">
    <property type="entry name" value="PROTEIN TAPETUM DETERMINANT 1-LIKE-RELATED"/>
    <property type="match status" value="1"/>
</dbReference>
<dbReference type="GO" id="GO:0001709">
    <property type="term" value="P:cell fate determination"/>
    <property type="evidence" value="ECO:0007669"/>
    <property type="project" value="TreeGrafter"/>
</dbReference>
<sequence length="126" mass="14472">MVRRFKVDFSVLVVFFFFFFMFNPEPCDPDTADPIIKQKLTGKKIQNELQWEVSIESGCFCAQTDVELACHGFTTVEPLDPNIITRDSEDVCSLVHPVRPGDKYIFYYARSRSYNFTTISFGVACS</sequence>
<accession>A0AAF1AJG1</accession>
<evidence type="ECO:0000313" key="3">
    <source>
        <dbReference type="EMBL" id="WOG85514.1"/>
    </source>
</evidence>
<reference evidence="3" key="1">
    <citation type="journal article" date="2016" name="Nat. Genet.">
        <title>A high-quality carrot genome assembly provides new insights into carotenoid accumulation and asterid genome evolution.</title>
        <authorList>
            <person name="Iorizzo M."/>
            <person name="Ellison S."/>
            <person name="Senalik D."/>
            <person name="Zeng P."/>
            <person name="Satapoomin P."/>
            <person name="Huang J."/>
            <person name="Bowman M."/>
            <person name="Iovene M."/>
            <person name="Sanseverino W."/>
            <person name="Cavagnaro P."/>
            <person name="Yildiz M."/>
            <person name="Macko-Podgorni A."/>
            <person name="Moranska E."/>
            <person name="Grzebelus E."/>
            <person name="Grzebelus D."/>
            <person name="Ashrafi H."/>
            <person name="Zheng Z."/>
            <person name="Cheng S."/>
            <person name="Spooner D."/>
            <person name="Van Deynze A."/>
            <person name="Simon P."/>
        </authorList>
    </citation>
    <scope>NUCLEOTIDE SEQUENCE</scope>
    <source>
        <tissue evidence="3">Leaf</tissue>
    </source>
</reference>
<gene>
    <name evidence="3" type="ORF">DCAR_0104703</name>
</gene>
<feature type="chain" id="PRO_5042146580" evidence="2">
    <location>
        <begin position="30"/>
        <end position="126"/>
    </location>
</feature>
<evidence type="ECO:0000256" key="2">
    <source>
        <dbReference type="SAM" id="SignalP"/>
    </source>
</evidence>
<keyword evidence="4" id="KW-1185">Reference proteome</keyword>
<evidence type="ECO:0000313" key="4">
    <source>
        <dbReference type="Proteomes" id="UP000077755"/>
    </source>
</evidence>
<dbReference type="InterPro" id="IPR040361">
    <property type="entry name" value="TPD1"/>
</dbReference>
<dbReference type="EMBL" id="CP093343">
    <property type="protein sequence ID" value="WOG85514.1"/>
    <property type="molecule type" value="Genomic_DNA"/>
</dbReference>
<name>A0AAF1AJG1_DAUCS</name>
<dbReference type="AlphaFoldDB" id="A0AAF1AJG1"/>
<evidence type="ECO:0000256" key="1">
    <source>
        <dbReference type="ARBA" id="ARBA00022729"/>
    </source>
</evidence>
<dbReference type="Proteomes" id="UP000077755">
    <property type="component" value="Chromosome 1"/>
</dbReference>
<dbReference type="Pfam" id="PF24068">
    <property type="entry name" value="TPD1_C"/>
    <property type="match status" value="1"/>
</dbReference>
<dbReference type="PANTHER" id="PTHR33184:SF72">
    <property type="entry name" value="BETA-1,3-N-ACETYLGLUCOSAMINYLTRANSFERASE FAMILY PROTEIN"/>
    <property type="match status" value="1"/>
</dbReference>